<proteinExistence type="predicted"/>
<dbReference type="InterPro" id="IPR020255">
    <property type="entry name" value="CsgA"/>
</dbReference>
<gene>
    <name evidence="1" type="ORF">ACFOUV_12445</name>
</gene>
<comment type="caution">
    <text evidence="1">The sequence shown here is derived from an EMBL/GenBank/DDBJ whole genome shotgun (WGS) entry which is preliminary data.</text>
</comment>
<evidence type="ECO:0000313" key="1">
    <source>
        <dbReference type="EMBL" id="MFC4024605.1"/>
    </source>
</evidence>
<sequence length="85" mass="10120">MINIDQTLQYLRESLSNYIENDVCQQILSKIEANNYTSEEIFISDLDGKEMDYLDMVLENELDYAKNVQNDKRVKELNDVYEQLF</sequence>
<name>A0ABV8GXG9_9BACI</name>
<organism evidence="1 2">
    <name type="scientific">Oceanobacillus longus</name>
    <dbReference type="NCBI Taxonomy" id="930120"/>
    <lineage>
        <taxon>Bacteria</taxon>
        <taxon>Bacillati</taxon>
        <taxon>Bacillota</taxon>
        <taxon>Bacilli</taxon>
        <taxon>Bacillales</taxon>
        <taxon>Bacillaceae</taxon>
        <taxon>Oceanobacillus</taxon>
    </lineage>
</organism>
<protein>
    <submittedName>
        <fullName evidence="1">Sporulation protein</fullName>
    </submittedName>
</protein>
<dbReference type="EMBL" id="JBHSAO010000008">
    <property type="protein sequence ID" value="MFC4024605.1"/>
    <property type="molecule type" value="Genomic_DNA"/>
</dbReference>
<accession>A0ABV8GXG9</accession>
<evidence type="ECO:0000313" key="2">
    <source>
        <dbReference type="Proteomes" id="UP001595772"/>
    </source>
</evidence>
<keyword evidence="2" id="KW-1185">Reference proteome</keyword>
<reference evidence="2" key="1">
    <citation type="journal article" date="2019" name="Int. J. Syst. Evol. Microbiol.">
        <title>The Global Catalogue of Microorganisms (GCM) 10K type strain sequencing project: providing services to taxonomists for standard genome sequencing and annotation.</title>
        <authorList>
            <consortium name="The Broad Institute Genomics Platform"/>
            <consortium name="The Broad Institute Genome Sequencing Center for Infectious Disease"/>
            <person name="Wu L."/>
            <person name="Ma J."/>
        </authorList>
    </citation>
    <scope>NUCLEOTIDE SEQUENCE [LARGE SCALE GENOMIC DNA]</scope>
    <source>
        <strain evidence="2">IBRC-M 10703</strain>
    </source>
</reference>
<dbReference type="Proteomes" id="UP001595772">
    <property type="component" value="Unassembled WGS sequence"/>
</dbReference>
<dbReference type="Pfam" id="PF17334">
    <property type="entry name" value="CsgA"/>
    <property type="match status" value="1"/>
</dbReference>
<dbReference type="RefSeq" id="WP_379497093.1">
    <property type="nucleotide sequence ID" value="NZ_JBHSAO010000008.1"/>
</dbReference>